<keyword evidence="1" id="KW-0472">Membrane</keyword>
<organism evidence="2">
    <name type="scientific">Pandoravirus macleodensis</name>
    <dbReference type="NCBI Taxonomy" id="2107707"/>
    <lineage>
        <taxon>Viruses</taxon>
        <taxon>Pandoravirus</taxon>
    </lineage>
</organism>
<reference evidence="2" key="1">
    <citation type="journal article" date="2018" name="Nat. Commun.">
        <title>Diversity and evolution of the emerging Pandoraviridae family.</title>
        <authorList>
            <person name="Legendre M."/>
            <person name="Fabre E."/>
            <person name="Poirot O."/>
            <person name="Jeudy S."/>
            <person name="Lartigue A."/>
            <person name="Alempic J.M."/>
            <person name="Beucher L."/>
            <person name="Philippe N."/>
            <person name="Bertaux L."/>
            <person name="Christo-Foroux E."/>
            <person name="Labadie K."/>
            <person name="Coute Y."/>
            <person name="Abergel C."/>
            <person name="Claverie J.M."/>
        </authorList>
    </citation>
    <scope>NUCLEOTIDE SEQUENCE [LARGE SCALE GENOMIC DNA]</scope>
    <source>
        <strain evidence="2">Macleodensis</strain>
    </source>
</reference>
<dbReference type="GeneID" id="36841229"/>
<proteinExistence type="predicted"/>
<keyword evidence="1" id="KW-0812">Transmembrane</keyword>
<dbReference type="EMBL" id="MG011691">
    <property type="protein sequence ID" value="AVK76774.1"/>
    <property type="molecule type" value="Genomic_DNA"/>
</dbReference>
<accession>A0A2U7UEA7</accession>
<evidence type="ECO:0000256" key="1">
    <source>
        <dbReference type="SAM" id="Phobius"/>
    </source>
</evidence>
<keyword evidence="1" id="KW-1133">Transmembrane helix</keyword>
<evidence type="ECO:0000313" key="2">
    <source>
        <dbReference type="EMBL" id="AVK76774.1"/>
    </source>
</evidence>
<dbReference type="Proteomes" id="UP000249758">
    <property type="component" value="Segment"/>
</dbReference>
<gene>
    <name evidence="2" type="ORF">pmac_cds_86</name>
</gene>
<dbReference type="KEGG" id="vg:36841229"/>
<dbReference type="RefSeq" id="YP_009480770.1">
    <property type="nucleotide sequence ID" value="NC_037665.1"/>
</dbReference>
<feature type="transmembrane region" description="Helical" evidence="1">
    <location>
        <begin position="6"/>
        <end position="27"/>
    </location>
</feature>
<sequence length="232" mass="25003">MFFEFFAVVGALFSAAFVAIGVTVLCLGPKRSTHRRLQPIEPTFVTAWNNAPHNVVRSCVPVDVPLTAMGSDVRTMQTTPVPVYPVVEQAGPSIAECQHQLTIEALDAAAAFGTGDMHAAKAIVEAASATQRDASLDLYVVAGPCAGMPGTVVTLASMRRQWPRLFEHGDPDTSEGTKVWSLMLLPDHVRFGRVVVHRVVLDRATLDAEFGPREDPLVARLRSLVPAVPPPM</sequence>
<protein>
    <submittedName>
        <fullName evidence="2">Uncharacterized protein</fullName>
    </submittedName>
</protein>
<name>A0A2U7UEA7_9VIRU</name>